<dbReference type="RefSeq" id="XP_066654020.1">
    <property type="nucleotide sequence ID" value="XM_066803193.1"/>
</dbReference>
<dbReference type="Pfam" id="PF00583">
    <property type="entry name" value="Acetyltransf_1"/>
    <property type="match status" value="1"/>
</dbReference>
<feature type="compositionally biased region" description="Polar residues" evidence="1">
    <location>
        <begin position="116"/>
        <end position="127"/>
    </location>
</feature>
<feature type="compositionally biased region" description="Basic and acidic residues" evidence="1">
    <location>
        <begin position="210"/>
        <end position="223"/>
    </location>
</feature>
<dbReference type="GeneID" id="92036099"/>
<keyword evidence="4" id="KW-1185">Reference proteome</keyword>
<protein>
    <recommendedName>
        <fullName evidence="2">N-acetyltransferase domain-containing protein</fullName>
    </recommendedName>
</protein>
<feature type="compositionally biased region" description="Polar residues" evidence="1">
    <location>
        <begin position="177"/>
        <end position="198"/>
    </location>
</feature>
<dbReference type="InterPro" id="IPR000182">
    <property type="entry name" value="GNAT_dom"/>
</dbReference>
<feature type="compositionally biased region" description="Polar residues" evidence="1">
    <location>
        <begin position="267"/>
        <end position="280"/>
    </location>
</feature>
<feature type="domain" description="N-acetyltransferase" evidence="2">
    <location>
        <begin position="679"/>
        <end position="762"/>
    </location>
</feature>
<dbReference type="Proteomes" id="UP001360953">
    <property type="component" value="Unassembled WGS sequence"/>
</dbReference>
<dbReference type="EMBL" id="JBBPEH010000008">
    <property type="protein sequence ID" value="KAK7535295.1"/>
    <property type="molecule type" value="Genomic_DNA"/>
</dbReference>
<sequence length="857" mass="95937">MDQLDNRNPVARDKFSRIQDWANDYEEAIQSKRQSLEYWRHQLKDSPGLVNGRSTIPHGNRRRVPVQSGKSLHAASAPRQIPNSQPASQQFKSFPPHGHRPRGAASGRPQPVAPSSDHQNLTASRVSAPTPPFVGRGNRDNRRAWKESSEQPDDATLPSTVDLEAPRTPNKLDFEDIQNTTSRSPHYSHPSTRASNVQLLHDNFVAPSPQDKDSSRADLESPKMEAQPKSAYIPPHLRNGRSASPVQADSSAPMPKSDYVPPHLRNPKSTTKANRDNLSASPKPGYVPPHLRNSKSTTEANRDNSTATPKHDYVPPHQRNSRGRGKGKGQRSQNASKSRPGANSVHQNGQAAQNGAAQPSEARSSNVNGVKNGNGQDDVMEVFRRPACAVPKNVWTYKAGKPKAAAPPTKKERGAKAFATDKEIREKYGKGSPPVGSLWSNDDEGWDKVCGPDQDDPNYDAMRLVDWEGNWLPCVDWTYRDAFTIDPSKFKQFIQTWILRGPQPGDEPAIEVKGGNEIATRTWAAIEIEGMPLQDWWQEAVDGYRVEKDCVPWWNTFMPGDPNQLAPNNVPDCKVDRNDWEHQDAPFLLDFGSEEASKKFREKEKRKAERRRKREQGYEEAAALIEQDLWNAPVMPKINTKLKLRVRFAQPGDIAQMTQIYNTILETSVRVPERTALSTTEMTARWKESQKDAFAWLVAVAHPGRNNRGAANERILGFGAAADYHSINDMYRYTADIEVYVHQQFRRQGIGSCLMDRLMKQLSLEYEGFEGYDFVGDGTSMAERGGCRLLQSVIMNVPHDSDDPKDLDGVTKFLSKFNMKQVGNLPSVGIKKRKTVDLAIFHAKVAPKMDPTRELGL</sequence>
<feature type="compositionally biased region" description="Low complexity" evidence="1">
    <location>
        <begin position="366"/>
        <end position="375"/>
    </location>
</feature>
<reference evidence="3 4" key="1">
    <citation type="submission" date="2024-04" db="EMBL/GenBank/DDBJ databases">
        <title>Phyllosticta paracitricarpa is synonymous to the EU quarantine fungus P. citricarpa based on phylogenomic analyses.</title>
        <authorList>
            <consortium name="Lawrence Berkeley National Laboratory"/>
            <person name="Van ingen-buijs V.A."/>
            <person name="Van westerhoven A.C."/>
            <person name="Haridas S."/>
            <person name="Skiadas P."/>
            <person name="Martin F."/>
            <person name="Groenewald J.Z."/>
            <person name="Crous P.W."/>
            <person name="Seidl M.F."/>
        </authorList>
    </citation>
    <scope>NUCLEOTIDE SEQUENCE [LARGE SCALE GENOMIC DNA]</scope>
    <source>
        <strain evidence="3 4">CPC 17464</strain>
    </source>
</reference>
<evidence type="ECO:0000313" key="4">
    <source>
        <dbReference type="Proteomes" id="UP001360953"/>
    </source>
</evidence>
<organism evidence="3 4">
    <name type="scientific">Phyllosticta citribraziliensis</name>
    <dbReference type="NCBI Taxonomy" id="989973"/>
    <lineage>
        <taxon>Eukaryota</taxon>
        <taxon>Fungi</taxon>
        <taxon>Dikarya</taxon>
        <taxon>Ascomycota</taxon>
        <taxon>Pezizomycotina</taxon>
        <taxon>Dothideomycetes</taxon>
        <taxon>Dothideomycetes incertae sedis</taxon>
        <taxon>Botryosphaeriales</taxon>
        <taxon>Phyllostictaceae</taxon>
        <taxon>Phyllosticta</taxon>
    </lineage>
</organism>
<feature type="compositionally biased region" description="Polar residues" evidence="1">
    <location>
        <begin position="294"/>
        <end position="308"/>
    </location>
</feature>
<dbReference type="InterPro" id="IPR016181">
    <property type="entry name" value="Acyl_CoA_acyltransferase"/>
</dbReference>
<comment type="caution">
    <text evidence="3">The sequence shown here is derived from an EMBL/GenBank/DDBJ whole genome shotgun (WGS) entry which is preliminary data.</text>
</comment>
<gene>
    <name evidence="3" type="ORF">J3D65DRAFT_669380</name>
</gene>
<accession>A0ABR1LKT2</accession>
<evidence type="ECO:0000313" key="3">
    <source>
        <dbReference type="EMBL" id="KAK7535295.1"/>
    </source>
</evidence>
<dbReference type="SUPFAM" id="SSF55729">
    <property type="entry name" value="Acyl-CoA N-acyltransferases (Nat)"/>
    <property type="match status" value="1"/>
</dbReference>
<evidence type="ECO:0000259" key="2">
    <source>
        <dbReference type="Pfam" id="PF00583"/>
    </source>
</evidence>
<feature type="region of interest" description="Disordered" evidence="1">
    <location>
        <begin position="43"/>
        <end position="377"/>
    </location>
</feature>
<feature type="compositionally biased region" description="Basic residues" evidence="1">
    <location>
        <begin position="319"/>
        <end position="329"/>
    </location>
</feature>
<proteinExistence type="predicted"/>
<feature type="compositionally biased region" description="Polar residues" evidence="1">
    <location>
        <begin position="241"/>
        <end position="250"/>
    </location>
</feature>
<dbReference type="CDD" id="cd04301">
    <property type="entry name" value="NAT_SF"/>
    <property type="match status" value="1"/>
</dbReference>
<feature type="compositionally biased region" description="Polar residues" evidence="1">
    <location>
        <begin position="81"/>
        <end position="92"/>
    </location>
</feature>
<name>A0ABR1LKT2_9PEZI</name>
<evidence type="ECO:0000256" key="1">
    <source>
        <dbReference type="SAM" id="MobiDB-lite"/>
    </source>
</evidence>
<dbReference type="Gene3D" id="3.40.630.30">
    <property type="match status" value="1"/>
</dbReference>
<feature type="compositionally biased region" description="Basic and acidic residues" evidence="1">
    <location>
        <begin position="137"/>
        <end position="149"/>
    </location>
</feature>
<feature type="compositionally biased region" description="Low complexity" evidence="1">
    <location>
        <begin position="347"/>
        <end position="358"/>
    </location>
</feature>